<evidence type="ECO:0000256" key="5">
    <source>
        <dbReference type="ARBA" id="ARBA00022750"/>
    </source>
</evidence>
<evidence type="ECO:0000256" key="7">
    <source>
        <dbReference type="ARBA" id="ARBA00022989"/>
    </source>
</evidence>
<keyword evidence="8 9" id="KW-0472">Membrane</keyword>
<dbReference type="NCBIfam" id="TIGR00077">
    <property type="entry name" value="lspA"/>
    <property type="match status" value="1"/>
</dbReference>
<dbReference type="GO" id="GO:0005886">
    <property type="term" value="C:plasma membrane"/>
    <property type="evidence" value="ECO:0007669"/>
    <property type="project" value="UniProtKB-SubCell"/>
</dbReference>
<comment type="similarity">
    <text evidence="1 9 11">Belongs to the peptidase A8 family.</text>
</comment>
<evidence type="ECO:0000313" key="12">
    <source>
        <dbReference type="EMBL" id="PPI88632.1"/>
    </source>
</evidence>
<dbReference type="AlphaFoldDB" id="A0A2P5T261"/>
<accession>A0A2P5T261</accession>
<name>A0A2P5T261_9GAMM</name>
<comment type="caution">
    <text evidence="12">The sequence shown here is derived from an EMBL/GenBank/DDBJ whole genome shotgun (WGS) entry which is preliminary data.</text>
</comment>
<comment type="subcellular location">
    <subcellularLocation>
        <location evidence="9">Cell membrane</location>
        <topology evidence="9">Multi-pass membrane protein</topology>
    </subcellularLocation>
</comment>
<evidence type="ECO:0000256" key="9">
    <source>
        <dbReference type="HAMAP-Rule" id="MF_00161"/>
    </source>
</evidence>
<keyword evidence="2 9" id="KW-1003">Cell membrane</keyword>
<dbReference type="OrthoDB" id="9810259at2"/>
<dbReference type="PROSITE" id="PS00855">
    <property type="entry name" value="SPASE_II"/>
    <property type="match status" value="1"/>
</dbReference>
<keyword evidence="4 9" id="KW-0812">Transmembrane</keyword>
<evidence type="ECO:0000256" key="10">
    <source>
        <dbReference type="RuleBase" id="RU000594"/>
    </source>
</evidence>
<dbReference type="PANTHER" id="PTHR33695">
    <property type="entry name" value="LIPOPROTEIN SIGNAL PEPTIDASE"/>
    <property type="match status" value="1"/>
</dbReference>
<evidence type="ECO:0000256" key="6">
    <source>
        <dbReference type="ARBA" id="ARBA00022801"/>
    </source>
</evidence>
<dbReference type="GO" id="GO:0006508">
    <property type="term" value="P:proteolysis"/>
    <property type="evidence" value="ECO:0007669"/>
    <property type="project" value="UniProtKB-KW"/>
</dbReference>
<feature type="transmembrane region" description="Helical" evidence="9">
    <location>
        <begin position="96"/>
        <end position="112"/>
    </location>
</feature>
<dbReference type="PANTHER" id="PTHR33695:SF1">
    <property type="entry name" value="LIPOPROTEIN SIGNAL PEPTIDASE"/>
    <property type="match status" value="1"/>
</dbReference>
<protein>
    <recommendedName>
        <fullName evidence="9">Lipoprotein signal peptidase</fullName>
        <ecNumber evidence="9">3.4.23.36</ecNumber>
    </recommendedName>
    <alternativeName>
        <fullName evidence="9">Prolipoprotein signal peptidase</fullName>
    </alternativeName>
    <alternativeName>
        <fullName evidence="9">Signal peptidase II</fullName>
        <shortName evidence="9">SPase II</shortName>
    </alternativeName>
</protein>
<evidence type="ECO:0000256" key="3">
    <source>
        <dbReference type="ARBA" id="ARBA00022670"/>
    </source>
</evidence>
<evidence type="ECO:0000313" key="13">
    <source>
        <dbReference type="Proteomes" id="UP000295937"/>
    </source>
</evidence>
<keyword evidence="7 9" id="KW-1133">Transmembrane helix</keyword>
<organism evidence="12 13">
    <name type="scientific">Candidatus Pantoea edessiphila</name>
    <dbReference type="NCBI Taxonomy" id="2044610"/>
    <lineage>
        <taxon>Bacteria</taxon>
        <taxon>Pseudomonadati</taxon>
        <taxon>Pseudomonadota</taxon>
        <taxon>Gammaproteobacteria</taxon>
        <taxon>Enterobacterales</taxon>
        <taxon>Erwiniaceae</taxon>
        <taxon>Pantoea</taxon>
    </lineage>
</organism>
<sequence>MKKIIKLICLSWLWLSFVIIFIDIAIKQTIMKNMYLHETYQLTSFLNIFYCHNYGIAFSFLDDGKIWQRWFFTIVSIIVIIFLLVISYYDYLNNKICIAYILIISGALGNLIDRFYYGFVIDFIDFHIKNSHFPTFNIADCSIVIGVILLMLKYK</sequence>
<dbReference type="RefSeq" id="WP_136132468.1">
    <property type="nucleotide sequence ID" value="NZ_PDKR01000002.1"/>
</dbReference>
<dbReference type="InterPro" id="IPR001872">
    <property type="entry name" value="Peptidase_A8"/>
</dbReference>
<keyword evidence="3 9" id="KW-0645">Protease</keyword>
<dbReference type="GO" id="GO:0004190">
    <property type="term" value="F:aspartic-type endopeptidase activity"/>
    <property type="evidence" value="ECO:0007669"/>
    <property type="project" value="UniProtKB-UniRule"/>
</dbReference>
<dbReference type="HAMAP" id="MF_00161">
    <property type="entry name" value="LspA"/>
    <property type="match status" value="1"/>
</dbReference>
<feature type="active site" evidence="9">
    <location>
        <position position="122"/>
    </location>
</feature>
<dbReference type="UniPathway" id="UPA00665"/>
<dbReference type="Proteomes" id="UP000295937">
    <property type="component" value="Unassembled WGS sequence"/>
</dbReference>
<reference evidence="12 13" key="1">
    <citation type="journal article" date="2018" name="Genome Biol. Evol.">
        <title>Cladogenesis and Genomic Streamlining in Extracellular Endosymbionts of Tropical Stink Bugs.</title>
        <authorList>
            <person name="Otero-Bravo A."/>
            <person name="Goffredi S."/>
            <person name="Sabree Z.L."/>
        </authorList>
    </citation>
    <scope>NUCLEOTIDE SEQUENCE [LARGE SCALE GENOMIC DNA]</scope>
    <source>
        <strain evidence="12 13">SoEO</strain>
    </source>
</reference>
<comment type="pathway">
    <text evidence="9">Protein modification; lipoprotein biosynthesis (signal peptide cleavage).</text>
</comment>
<keyword evidence="6 9" id="KW-0378">Hydrolase</keyword>
<evidence type="ECO:0000256" key="4">
    <source>
        <dbReference type="ARBA" id="ARBA00022692"/>
    </source>
</evidence>
<gene>
    <name evidence="9 12" type="primary">lspA</name>
    <name evidence="12" type="ORF">CRV09_01880</name>
</gene>
<dbReference type="Pfam" id="PF01252">
    <property type="entry name" value="Peptidase_A8"/>
    <property type="match status" value="1"/>
</dbReference>
<evidence type="ECO:0000256" key="2">
    <source>
        <dbReference type="ARBA" id="ARBA00022475"/>
    </source>
</evidence>
<evidence type="ECO:0000256" key="1">
    <source>
        <dbReference type="ARBA" id="ARBA00006139"/>
    </source>
</evidence>
<feature type="active site" evidence="9">
    <location>
        <position position="140"/>
    </location>
</feature>
<dbReference type="EMBL" id="PDKR01000002">
    <property type="protein sequence ID" value="PPI88632.1"/>
    <property type="molecule type" value="Genomic_DNA"/>
</dbReference>
<keyword evidence="5 9" id="KW-0064">Aspartyl protease</keyword>
<feature type="transmembrane region" description="Helical" evidence="9">
    <location>
        <begin position="70"/>
        <end position="89"/>
    </location>
</feature>
<comment type="function">
    <text evidence="9 10">This protein specifically catalyzes the removal of signal peptides from prolipoproteins.</text>
</comment>
<feature type="transmembrane region" description="Helical" evidence="9">
    <location>
        <begin position="132"/>
        <end position="152"/>
    </location>
</feature>
<dbReference type="PRINTS" id="PR00781">
    <property type="entry name" value="LIPOSIGPTASE"/>
</dbReference>
<dbReference type="EC" id="3.4.23.36" evidence="9"/>
<comment type="catalytic activity">
    <reaction evidence="9 10">
        <text>Release of signal peptides from bacterial membrane prolipoproteins. Hydrolyzes -Xaa-Yaa-Zaa-|-(S,diacylglyceryl)Cys-, in which Xaa is hydrophobic (preferably Leu), and Yaa (Ala or Ser) and Zaa (Gly or Ala) have small, neutral side chains.</text>
        <dbReference type="EC" id="3.4.23.36"/>
    </reaction>
</comment>
<proteinExistence type="inferred from homology"/>
<evidence type="ECO:0000256" key="8">
    <source>
        <dbReference type="ARBA" id="ARBA00023136"/>
    </source>
</evidence>
<evidence type="ECO:0000256" key="11">
    <source>
        <dbReference type="RuleBase" id="RU004181"/>
    </source>
</evidence>
<feature type="transmembrane region" description="Helical" evidence="9">
    <location>
        <begin position="7"/>
        <end position="26"/>
    </location>
</feature>